<feature type="domain" description="Tyrosine specific protein phosphatases" evidence="1">
    <location>
        <begin position="147"/>
        <end position="211"/>
    </location>
</feature>
<accession>A0ABT3FQ47</accession>
<keyword evidence="3" id="KW-1185">Reference proteome</keyword>
<protein>
    <submittedName>
        <fullName evidence="2">Protein-tyrosine phosphatase family protein</fullName>
    </submittedName>
</protein>
<dbReference type="InterPro" id="IPR000387">
    <property type="entry name" value="Tyr_Pase_dom"/>
</dbReference>
<dbReference type="InterPro" id="IPR003595">
    <property type="entry name" value="Tyr_Pase_cat"/>
</dbReference>
<evidence type="ECO:0000313" key="3">
    <source>
        <dbReference type="Proteomes" id="UP001207930"/>
    </source>
</evidence>
<dbReference type="PROSITE" id="PS50056">
    <property type="entry name" value="TYR_PHOSPHATASE_2"/>
    <property type="match status" value="1"/>
</dbReference>
<proteinExistence type="predicted"/>
<evidence type="ECO:0000313" key="2">
    <source>
        <dbReference type="EMBL" id="MCW1885693.1"/>
    </source>
</evidence>
<comment type="caution">
    <text evidence="2">The sequence shown here is derived from an EMBL/GenBank/DDBJ whole genome shotgun (WGS) entry which is preliminary data.</text>
</comment>
<dbReference type="SUPFAM" id="SSF52799">
    <property type="entry name" value="(Phosphotyrosine protein) phosphatases II"/>
    <property type="match status" value="1"/>
</dbReference>
<dbReference type="Gene3D" id="3.90.190.10">
    <property type="entry name" value="Protein tyrosine phosphatase superfamily"/>
    <property type="match status" value="1"/>
</dbReference>
<dbReference type="PROSITE" id="PS00383">
    <property type="entry name" value="TYR_PHOSPHATASE_1"/>
    <property type="match status" value="1"/>
</dbReference>
<organism evidence="2 3">
    <name type="scientific">Luteolibacter flavescens</name>
    <dbReference type="NCBI Taxonomy" id="1859460"/>
    <lineage>
        <taxon>Bacteria</taxon>
        <taxon>Pseudomonadati</taxon>
        <taxon>Verrucomicrobiota</taxon>
        <taxon>Verrucomicrobiia</taxon>
        <taxon>Verrucomicrobiales</taxon>
        <taxon>Verrucomicrobiaceae</taxon>
        <taxon>Luteolibacter</taxon>
    </lineage>
</organism>
<evidence type="ECO:0000259" key="1">
    <source>
        <dbReference type="PROSITE" id="PS50056"/>
    </source>
</evidence>
<dbReference type="InterPro" id="IPR016130">
    <property type="entry name" value="Tyr_Pase_AS"/>
</dbReference>
<name>A0ABT3FQ47_9BACT</name>
<dbReference type="InterPro" id="IPR029021">
    <property type="entry name" value="Prot-tyrosine_phosphatase-like"/>
</dbReference>
<dbReference type="Proteomes" id="UP001207930">
    <property type="component" value="Unassembled WGS sequence"/>
</dbReference>
<reference evidence="2 3" key="1">
    <citation type="submission" date="2022-10" db="EMBL/GenBank/DDBJ databases">
        <title>Luteolibacter flavescens strain MCCC 1K03193, whole genome shotgun sequencing project.</title>
        <authorList>
            <person name="Zhao G."/>
            <person name="Shen L."/>
        </authorList>
    </citation>
    <scope>NUCLEOTIDE SEQUENCE [LARGE SCALE GENOMIC DNA]</scope>
    <source>
        <strain evidence="2 3">MCCC 1K03193</strain>
    </source>
</reference>
<dbReference type="PANTHER" id="PTHR47216">
    <property type="match status" value="1"/>
</dbReference>
<dbReference type="EMBL" id="JAPDDS010000006">
    <property type="protein sequence ID" value="MCW1885693.1"/>
    <property type="molecule type" value="Genomic_DNA"/>
</dbReference>
<sequence length="232" mass="25551">MKYAITFGFMSAAMAAAAFVYPSVGALLAWTSISFAGVSIAYAGAGARALGKGRDGRISSLHRIVLLPYLAFSWTVWHLCRILGREPSFNRIDDKLTVGRRLLSSEIPDGFEHYVDLTAEFEDPAIIRDHPSYRCLPILDAGIPSPQDLCRTIEAVSEGSTYVHCAQGHGRTGVFALALLIHRGRITTTQEGLDVLKSMRPAINLNRTQQRFIENYLIWRRKPDSSGSPALS</sequence>
<dbReference type="PANTHER" id="PTHR47216:SF4">
    <property type="entry name" value="OS01G0859400 PROTEIN"/>
    <property type="match status" value="1"/>
</dbReference>
<dbReference type="SMART" id="SM00404">
    <property type="entry name" value="PTPc_motif"/>
    <property type="match status" value="1"/>
</dbReference>
<gene>
    <name evidence="2" type="ORF">OKA04_13215</name>
</gene>
<dbReference type="RefSeq" id="WP_264501647.1">
    <property type="nucleotide sequence ID" value="NZ_JAPDDS010000006.1"/>
</dbReference>